<accession>A0ABT9P003</accession>
<protein>
    <submittedName>
        <fullName evidence="1">Uncharacterized protein</fullName>
    </submittedName>
</protein>
<proteinExistence type="predicted"/>
<organism evidence="1 2">
    <name type="scientific">Kineosporia succinea</name>
    <dbReference type="NCBI Taxonomy" id="84632"/>
    <lineage>
        <taxon>Bacteria</taxon>
        <taxon>Bacillati</taxon>
        <taxon>Actinomycetota</taxon>
        <taxon>Actinomycetes</taxon>
        <taxon>Kineosporiales</taxon>
        <taxon>Kineosporiaceae</taxon>
        <taxon>Kineosporia</taxon>
    </lineage>
</organism>
<comment type="caution">
    <text evidence="1">The sequence shown here is derived from an EMBL/GenBank/DDBJ whole genome shotgun (WGS) entry which is preliminary data.</text>
</comment>
<reference evidence="1 2" key="1">
    <citation type="submission" date="2023-07" db="EMBL/GenBank/DDBJ databases">
        <title>Sequencing the genomes of 1000 actinobacteria strains.</title>
        <authorList>
            <person name="Klenk H.-P."/>
        </authorList>
    </citation>
    <scope>NUCLEOTIDE SEQUENCE [LARGE SCALE GENOMIC DNA]</scope>
    <source>
        <strain evidence="1 2">DSM 44388</strain>
    </source>
</reference>
<dbReference type="EMBL" id="JAUSQZ010000001">
    <property type="protein sequence ID" value="MDP9826011.1"/>
    <property type="molecule type" value="Genomic_DNA"/>
</dbReference>
<keyword evidence="2" id="KW-1185">Reference proteome</keyword>
<evidence type="ECO:0000313" key="2">
    <source>
        <dbReference type="Proteomes" id="UP001235712"/>
    </source>
</evidence>
<gene>
    <name evidence="1" type="ORF">J2S57_001760</name>
</gene>
<name>A0ABT9P003_9ACTN</name>
<evidence type="ECO:0000313" key="1">
    <source>
        <dbReference type="EMBL" id="MDP9826011.1"/>
    </source>
</evidence>
<dbReference type="Proteomes" id="UP001235712">
    <property type="component" value="Unassembled WGS sequence"/>
</dbReference>
<sequence length="52" mass="5860">MRVYLAKCSLWSQPDNNGTPPVTGSRAVVVPVRQDDVVKRVRQRQLSLPEDP</sequence>